<proteinExistence type="predicted"/>
<keyword evidence="6" id="KW-1185">Reference proteome</keyword>
<dbReference type="PANTHER" id="PTHR16305">
    <property type="entry name" value="TESTICULAR SOLUBLE ADENYLYL CYCLASE"/>
    <property type="match status" value="1"/>
</dbReference>
<protein>
    <submittedName>
        <fullName evidence="5">LuxR family transcriptional regulator</fullName>
    </submittedName>
</protein>
<evidence type="ECO:0000256" key="3">
    <source>
        <dbReference type="SAM" id="MobiDB-lite"/>
    </source>
</evidence>
<evidence type="ECO:0000256" key="2">
    <source>
        <dbReference type="ARBA" id="ARBA00022840"/>
    </source>
</evidence>
<dbReference type="SUPFAM" id="SSF52540">
    <property type="entry name" value="P-loop containing nucleoside triphosphate hydrolases"/>
    <property type="match status" value="1"/>
</dbReference>
<feature type="domain" description="HTH luxR-type" evidence="4">
    <location>
        <begin position="995"/>
        <end position="1060"/>
    </location>
</feature>
<dbReference type="SUPFAM" id="SSF46894">
    <property type="entry name" value="C-terminal effector domain of the bipartite response regulators"/>
    <property type="match status" value="1"/>
</dbReference>
<feature type="region of interest" description="Disordered" evidence="3">
    <location>
        <begin position="1"/>
        <end position="45"/>
    </location>
</feature>
<name>A0A3A9ZC69_9ACTN</name>
<evidence type="ECO:0000256" key="1">
    <source>
        <dbReference type="ARBA" id="ARBA00022741"/>
    </source>
</evidence>
<dbReference type="InterPro" id="IPR027417">
    <property type="entry name" value="P-loop_NTPase"/>
</dbReference>
<dbReference type="CDD" id="cd06170">
    <property type="entry name" value="LuxR_C_like"/>
    <property type="match status" value="1"/>
</dbReference>
<feature type="region of interest" description="Disordered" evidence="3">
    <location>
        <begin position="677"/>
        <end position="725"/>
    </location>
</feature>
<dbReference type="GO" id="GO:0004016">
    <property type="term" value="F:adenylate cyclase activity"/>
    <property type="evidence" value="ECO:0007669"/>
    <property type="project" value="TreeGrafter"/>
</dbReference>
<organism evidence="5 6">
    <name type="scientific">Streptomyces hoynatensis</name>
    <dbReference type="NCBI Taxonomy" id="1141874"/>
    <lineage>
        <taxon>Bacteria</taxon>
        <taxon>Bacillati</taxon>
        <taxon>Actinomycetota</taxon>
        <taxon>Actinomycetes</taxon>
        <taxon>Kitasatosporales</taxon>
        <taxon>Streptomycetaceae</taxon>
        <taxon>Streptomyces</taxon>
    </lineage>
</organism>
<reference evidence="5 6" key="1">
    <citation type="journal article" date="2014" name="Int. J. Syst. Evol. Microbiol.">
        <title>Streptomyces hoynatensis sp. nov., isolated from deep marine sediment.</title>
        <authorList>
            <person name="Veyisoglu A."/>
            <person name="Sahin N."/>
        </authorList>
    </citation>
    <scope>NUCLEOTIDE SEQUENCE [LARGE SCALE GENOMIC DNA]</scope>
    <source>
        <strain evidence="5 6">KCTC 29097</strain>
    </source>
</reference>
<dbReference type="SMART" id="SM00421">
    <property type="entry name" value="HTH_LUXR"/>
    <property type="match status" value="1"/>
</dbReference>
<evidence type="ECO:0000259" key="4">
    <source>
        <dbReference type="PROSITE" id="PS50043"/>
    </source>
</evidence>
<dbReference type="GO" id="GO:0005524">
    <property type="term" value="F:ATP binding"/>
    <property type="evidence" value="ECO:0007669"/>
    <property type="project" value="UniProtKB-KW"/>
</dbReference>
<evidence type="ECO:0000313" key="6">
    <source>
        <dbReference type="Proteomes" id="UP000272474"/>
    </source>
</evidence>
<accession>A0A3A9ZC69</accession>
<feature type="region of interest" description="Disordered" evidence="3">
    <location>
        <begin position="604"/>
        <end position="624"/>
    </location>
</feature>
<dbReference type="Proteomes" id="UP000272474">
    <property type="component" value="Unassembled WGS sequence"/>
</dbReference>
<dbReference type="AlphaFoldDB" id="A0A3A9ZC69"/>
<keyword evidence="1" id="KW-0547">Nucleotide-binding</keyword>
<feature type="compositionally biased region" description="Low complexity" evidence="3">
    <location>
        <begin position="677"/>
        <end position="705"/>
    </location>
</feature>
<dbReference type="PROSITE" id="PS50043">
    <property type="entry name" value="HTH_LUXR_2"/>
    <property type="match status" value="1"/>
</dbReference>
<keyword evidence="2" id="KW-0067">ATP-binding</keyword>
<dbReference type="PANTHER" id="PTHR16305:SF35">
    <property type="entry name" value="TRANSCRIPTIONAL ACTIVATOR DOMAIN"/>
    <property type="match status" value="1"/>
</dbReference>
<dbReference type="GO" id="GO:0003677">
    <property type="term" value="F:DNA binding"/>
    <property type="evidence" value="ECO:0007669"/>
    <property type="project" value="InterPro"/>
</dbReference>
<dbReference type="InterPro" id="IPR016032">
    <property type="entry name" value="Sig_transdc_resp-reg_C-effctor"/>
</dbReference>
<gene>
    <name evidence="5" type="ORF">D7294_05445</name>
</gene>
<dbReference type="PRINTS" id="PR00038">
    <property type="entry name" value="HTHLUXR"/>
</dbReference>
<dbReference type="InterPro" id="IPR041664">
    <property type="entry name" value="AAA_16"/>
</dbReference>
<dbReference type="InterPro" id="IPR000792">
    <property type="entry name" value="Tscrpt_reg_LuxR_C"/>
</dbReference>
<dbReference type="InterPro" id="IPR036388">
    <property type="entry name" value="WH-like_DNA-bd_sf"/>
</dbReference>
<dbReference type="Gene3D" id="1.10.10.10">
    <property type="entry name" value="Winged helix-like DNA-binding domain superfamily/Winged helix DNA-binding domain"/>
    <property type="match status" value="1"/>
</dbReference>
<feature type="compositionally biased region" description="Low complexity" evidence="3">
    <location>
        <begin position="713"/>
        <end position="725"/>
    </location>
</feature>
<feature type="compositionally biased region" description="Pro residues" evidence="3">
    <location>
        <begin position="1"/>
        <end position="26"/>
    </location>
</feature>
<dbReference type="EMBL" id="RBAL01000002">
    <property type="protein sequence ID" value="RKN45880.1"/>
    <property type="molecule type" value="Genomic_DNA"/>
</dbReference>
<dbReference type="GO" id="GO:0006355">
    <property type="term" value="P:regulation of DNA-templated transcription"/>
    <property type="evidence" value="ECO:0007669"/>
    <property type="project" value="InterPro"/>
</dbReference>
<evidence type="ECO:0000313" key="5">
    <source>
        <dbReference type="EMBL" id="RKN45880.1"/>
    </source>
</evidence>
<dbReference type="Pfam" id="PF00196">
    <property type="entry name" value="GerE"/>
    <property type="match status" value="1"/>
</dbReference>
<dbReference type="GO" id="GO:0005737">
    <property type="term" value="C:cytoplasm"/>
    <property type="evidence" value="ECO:0007669"/>
    <property type="project" value="TreeGrafter"/>
</dbReference>
<comment type="caution">
    <text evidence="5">The sequence shown here is derived from an EMBL/GenBank/DDBJ whole genome shotgun (WGS) entry which is preliminary data.</text>
</comment>
<dbReference type="Pfam" id="PF13191">
    <property type="entry name" value="AAA_16"/>
    <property type="match status" value="1"/>
</dbReference>
<feature type="compositionally biased region" description="Low complexity" evidence="3">
    <location>
        <begin position="604"/>
        <end position="616"/>
    </location>
</feature>
<sequence>MSPPPSPSPFPHPPATRPAPPPPSLPRPAAQGAPNARPRVLAPAVPRLPGREREWALLSHLLEAARTGPGRGGALLVEGAAGTGRSRLLHEAATAALGTGFSVAFGAADAYHLALPLHPLTAALGRGGQPPAGDRGRDEGGEEALLEGRVEERLRRGPLLVALDDLQWAHPQAAAALHSLVTRFAARPVVWVLARRTEEPRRPCPAERLFAALRDAGAAEPAPLGPLPSRAVAELAAHRLGAEPEPELLAYAEGADGNPAALLALFDGLREERRTRVADGRARLTPQATEGRPPRRFAALVRRRVADLPPGTRLLLDVASVLGRACVPEDAARMLGKPTAAVLPALQEALASGLMRCEGDVLAFRHELVRQALLATLPAPLRGALHRQAARMLLARQGGVLPAAAHLVHGARRGDARAVSVLCSAATTAAATRPSAALELAQRGLEIAEPGHPVRAELARVAVEALTRSGPLPRAAALAEEALGWVPPGRQAAALRHGLGVALLLGGRPARALAVAEAALRQPGEGRTRELAERLLLVRLHALAALDAEAAAREIRREIQRRGAASPGLLCALARAQWGAGRVGEALRLARAAAEPAPAAAHPASAGAAASASPAGAAGGEDRSPFPPRLALAAMLTWLRETTEATTLLGALAEEAKHAEDAAGDAAWGTAWGTEHAGQAGHFASPGPAGHAAPPAAAGSAAGPGRDARPKAADSAGTADSAGAEGAAAAGGRPVFLGLRTLLGASLALAGGDLDEARGLATAGLAAAAEAGLPQLRPLGLRVLAEVALRRGDLPAAEEQAARLSEALAGECGEAAAGRAAPACAAWLTARIAAARRDAEGLGAALGRLHADPQGLRALLVAEPAAAAWLVRAETERGETERAAETARAAQLLAAASPEVPALLAAAAHARGVRERDQAALRRAAELHRDPWARASAEEDLGALTRGDRAGAVAGLDRALAGYARCGAERDEARVRRRLRRLGIRRRHWTQAERPASGWASLTGTERRVAALVAQGLTNRQVAGQLFLSPHTVGFHLRQIYRKLEVQSRIDLVRRYPGLAEEPRETA</sequence>